<evidence type="ECO:0000313" key="3">
    <source>
        <dbReference type="EMBL" id="MFC7363279.1"/>
    </source>
</evidence>
<dbReference type="EC" id="3.4.-.-" evidence="3"/>
<evidence type="ECO:0000313" key="4">
    <source>
        <dbReference type="Proteomes" id="UP001596524"/>
    </source>
</evidence>
<dbReference type="Pfam" id="PF02517">
    <property type="entry name" value="Rce1-like"/>
    <property type="match status" value="1"/>
</dbReference>
<dbReference type="PANTHER" id="PTHR36435">
    <property type="entry name" value="SLR1288 PROTEIN"/>
    <property type="match status" value="1"/>
</dbReference>
<feature type="transmembrane region" description="Helical" evidence="1">
    <location>
        <begin position="21"/>
        <end position="40"/>
    </location>
</feature>
<feature type="transmembrane region" description="Helical" evidence="1">
    <location>
        <begin position="178"/>
        <end position="197"/>
    </location>
</feature>
<comment type="caution">
    <text evidence="3">The sequence shown here is derived from an EMBL/GenBank/DDBJ whole genome shotgun (WGS) entry which is preliminary data.</text>
</comment>
<evidence type="ECO:0000256" key="1">
    <source>
        <dbReference type="SAM" id="Phobius"/>
    </source>
</evidence>
<feature type="transmembrane region" description="Helical" evidence="1">
    <location>
        <begin position="118"/>
        <end position="141"/>
    </location>
</feature>
<dbReference type="RefSeq" id="WP_255889374.1">
    <property type="nucleotide sequence ID" value="NZ_JAFMZM010000002.1"/>
</dbReference>
<keyword evidence="4" id="KW-1185">Reference proteome</keyword>
<dbReference type="GO" id="GO:0016787">
    <property type="term" value="F:hydrolase activity"/>
    <property type="evidence" value="ECO:0007669"/>
    <property type="project" value="UniProtKB-KW"/>
</dbReference>
<dbReference type="EMBL" id="JBHTCH010000030">
    <property type="protein sequence ID" value="MFC7363279.1"/>
    <property type="molecule type" value="Genomic_DNA"/>
</dbReference>
<proteinExistence type="predicted"/>
<dbReference type="PANTHER" id="PTHR36435:SF1">
    <property type="entry name" value="CAAX AMINO TERMINAL PROTEASE FAMILY PROTEIN"/>
    <property type="match status" value="1"/>
</dbReference>
<accession>A0ABW2NA17</accession>
<keyword evidence="1" id="KW-0812">Transmembrane</keyword>
<organism evidence="3 4">
    <name type="scientific">Nocardioides astragali</name>
    <dbReference type="NCBI Taxonomy" id="1776736"/>
    <lineage>
        <taxon>Bacteria</taxon>
        <taxon>Bacillati</taxon>
        <taxon>Actinomycetota</taxon>
        <taxon>Actinomycetes</taxon>
        <taxon>Propionibacteriales</taxon>
        <taxon>Nocardioidaceae</taxon>
        <taxon>Nocardioides</taxon>
    </lineage>
</organism>
<keyword evidence="1" id="KW-1133">Transmembrane helix</keyword>
<feature type="domain" description="CAAX prenyl protease 2/Lysostaphin resistance protein A-like" evidence="2">
    <location>
        <begin position="117"/>
        <end position="215"/>
    </location>
</feature>
<dbReference type="InterPro" id="IPR003675">
    <property type="entry name" value="Rce1/LyrA-like_dom"/>
</dbReference>
<feature type="transmembrane region" description="Helical" evidence="1">
    <location>
        <begin position="52"/>
        <end position="72"/>
    </location>
</feature>
<protein>
    <submittedName>
        <fullName evidence="3">CPBP family intramembrane glutamic endopeptidase</fullName>
        <ecNumber evidence="3">3.4.-.-</ecNumber>
    </submittedName>
</protein>
<gene>
    <name evidence="3" type="ORF">ACFQO6_23610</name>
</gene>
<reference evidence="4" key="1">
    <citation type="journal article" date="2019" name="Int. J. Syst. Evol. Microbiol.">
        <title>The Global Catalogue of Microorganisms (GCM) 10K type strain sequencing project: providing services to taxonomists for standard genome sequencing and annotation.</title>
        <authorList>
            <consortium name="The Broad Institute Genomics Platform"/>
            <consortium name="The Broad Institute Genome Sequencing Center for Infectious Disease"/>
            <person name="Wu L."/>
            <person name="Ma J."/>
        </authorList>
    </citation>
    <scope>NUCLEOTIDE SEQUENCE [LARGE SCALE GENOMIC DNA]</scope>
    <source>
        <strain evidence="4">FCH27</strain>
    </source>
</reference>
<sequence length="218" mass="22928">MTVGRPKIGMEERTSRRRVSSPAFTVVAAGLLAVLAAYAFSLLTGSLSESVVMPVGAATFVLGVLLCAWAPHRLGLGPGRTHKHVVLVVVSILAVATVVGAFRMTGSTAPYDATVGEFVLVPVGEELLFRGFLLGALLELFRRRHVGSHSPAWAVLISAAAFGIGHLGNLGYVDTAFVILQVFVAFIFGVVAGHVRVRTESIVGPVLMHATMNVVAVM</sequence>
<evidence type="ECO:0000259" key="2">
    <source>
        <dbReference type="Pfam" id="PF02517"/>
    </source>
</evidence>
<keyword evidence="3" id="KW-0378">Hydrolase</keyword>
<dbReference type="InterPro" id="IPR052710">
    <property type="entry name" value="CAAX_protease"/>
</dbReference>
<dbReference type="Proteomes" id="UP001596524">
    <property type="component" value="Unassembled WGS sequence"/>
</dbReference>
<keyword evidence="1" id="KW-0472">Membrane</keyword>
<feature type="transmembrane region" description="Helical" evidence="1">
    <location>
        <begin position="84"/>
        <end position="106"/>
    </location>
</feature>
<feature type="transmembrane region" description="Helical" evidence="1">
    <location>
        <begin position="153"/>
        <end position="172"/>
    </location>
</feature>
<name>A0ABW2NA17_9ACTN</name>